<name>A0A1H4VVG0_9NOCA</name>
<dbReference type="PANTHER" id="PTHR42993">
    <property type="entry name" value="MAOC-LIKE DEHYDRATASE DOMAIN-CONTAINING PROTEIN"/>
    <property type="match status" value="1"/>
</dbReference>
<protein>
    <submittedName>
        <fullName evidence="3">Acyl dehydratase</fullName>
    </submittedName>
</protein>
<reference evidence="4" key="1">
    <citation type="submission" date="2016-10" db="EMBL/GenBank/DDBJ databases">
        <authorList>
            <person name="Varghese N."/>
            <person name="Submissions S."/>
        </authorList>
    </citation>
    <scope>NUCLEOTIDE SEQUENCE [LARGE SCALE GENOMIC DNA]</scope>
    <source>
        <strain evidence="4">DSM 44498</strain>
    </source>
</reference>
<evidence type="ECO:0000313" key="4">
    <source>
        <dbReference type="Proteomes" id="UP000183561"/>
    </source>
</evidence>
<dbReference type="OrthoDB" id="9801735at2"/>
<dbReference type="EMBL" id="FNSV01000005">
    <property type="protein sequence ID" value="SEC85099.1"/>
    <property type="molecule type" value="Genomic_DNA"/>
</dbReference>
<accession>A0A1H4VVG0</accession>
<keyword evidence="4" id="KW-1185">Reference proteome</keyword>
<dbReference type="InterPro" id="IPR039375">
    <property type="entry name" value="NodN-like"/>
</dbReference>
<comment type="similarity">
    <text evidence="1">Belongs to the enoyl-CoA hydratase/isomerase family.</text>
</comment>
<organism evidence="3 4">
    <name type="scientific">Rhodococcus koreensis</name>
    <dbReference type="NCBI Taxonomy" id="99653"/>
    <lineage>
        <taxon>Bacteria</taxon>
        <taxon>Bacillati</taxon>
        <taxon>Actinomycetota</taxon>
        <taxon>Actinomycetes</taxon>
        <taxon>Mycobacteriales</taxon>
        <taxon>Nocardiaceae</taxon>
        <taxon>Rhodococcus</taxon>
    </lineage>
</organism>
<evidence type="ECO:0000313" key="3">
    <source>
        <dbReference type="EMBL" id="SEC85099.1"/>
    </source>
</evidence>
<dbReference type="Gene3D" id="3.10.129.10">
    <property type="entry name" value="Hotdog Thioesterase"/>
    <property type="match status" value="1"/>
</dbReference>
<dbReference type="InterPro" id="IPR002539">
    <property type="entry name" value="MaoC-like_dom"/>
</dbReference>
<evidence type="ECO:0000259" key="2">
    <source>
        <dbReference type="Pfam" id="PF01575"/>
    </source>
</evidence>
<gene>
    <name evidence="3" type="ORF">SAMN04490239_5712</name>
</gene>
<evidence type="ECO:0000256" key="1">
    <source>
        <dbReference type="ARBA" id="ARBA00005254"/>
    </source>
</evidence>
<dbReference type="SUPFAM" id="SSF54637">
    <property type="entry name" value="Thioesterase/thiol ester dehydrase-isomerase"/>
    <property type="match status" value="1"/>
</dbReference>
<dbReference type="PANTHER" id="PTHR42993:SF1">
    <property type="entry name" value="MAOC-LIKE DEHYDRATASE DOMAIN-CONTAINING PROTEIN"/>
    <property type="match status" value="1"/>
</dbReference>
<dbReference type="CDD" id="cd03450">
    <property type="entry name" value="NodN"/>
    <property type="match status" value="1"/>
</dbReference>
<dbReference type="Pfam" id="PF01575">
    <property type="entry name" value="MaoC_dehydratas"/>
    <property type="match status" value="1"/>
</dbReference>
<feature type="domain" description="MaoC-like" evidence="2">
    <location>
        <begin position="18"/>
        <end position="127"/>
    </location>
</feature>
<dbReference type="InterPro" id="IPR029069">
    <property type="entry name" value="HotDog_dom_sf"/>
</dbReference>
<dbReference type="RefSeq" id="WP_072944944.1">
    <property type="nucleotide sequence ID" value="NZ_FNSV01000005.1"/>
</dbReference>
<sequence length="157" mass="17098">MTTATTTHVATLADLAALEGQPLGTSSWIDIPQQRIDTFADATDDHQWIHVDPERARAESPFGGPIAHGYLTLSLIIPMWDEILTVDSVTMAVNYGLNKVRFTNPVPAEGRVRLSATLQSVEQLPKGGVQVTVAGQIELEGSERPAVVVEAVYRFFE</sequence>
<dbReference type="Proteomes" id="UP000183561">
    <property type="component" value="Unassembled WGS sequence"/>
</dbReference>
<dbReference type="AlphaFoldDB" id="A0A1H4VVG0"/>
<proteinExistence type="inferred from homology"/>